<evidence type="ECO:0008006" key="2">
    <source>
        <dbReference type="Google" id="ProtNLM"/>
    </source>
</evidence>
<proteinExistence type="predicted"/>
<reference evidence="1" key="1">
    <citation type="journal article" date="2021" name="Proc. Natl. Acad. Sci. U.S.A.">
        <title>A Catalog of Tens of Thousands of Viruses from Human Metagenomes Reveals Hidden Associations with Chronic Diseases.</title>
        <authorList>
            <person name="Tisza M.J."/>
            <person name="Buck C.B."/>
        </authorList>
    </citation>
    <scope>NUCLEOTIDE SEQUENCE</scope>
    <source>
        <strain evidence="1">CtUS21</strain>
    </source>
</reference>
<accession>A0A8S5MQK3</accession>
<protein>
    <recommendedName>
        <fullName evidence="2">Immunity protein Imm6</fullName>
    </recommendedName>
</protein>
<organism evidence="1">
    <name type="scientific">Podoviridae sp. ctUS21</name>
    <dbReference type="NCBI Taxonomy" id="2826557"/>
    <lineage>
        <taxon>Viruses</taxon>
        <taxon>Duplodnaviria</taxon>
        <taxon>Heunggongvirae</taxon>
        <taxon>Uroviricota</taxon>
        <taxon>Caudoviricetes</taxon>
    </lineage>
</organism>
<dbReference type="EMBL" id="BK014959">
    <property type="protein sequence ID" value="DAD84367.1"/>
    <property type="molecule type" value="Genomic_DNA"/>
</dbReference>
<sequence>MITLKEESLIVGGVERKEDKIAVKVFELLNERLSDAVGQYGCDLHNYLFNEEPAFIYYNTAEDACERVGVFSAIRLVYKYKKDNFGEVSTEIESCKIANMLVYIYGEYLLQVSKAVDDEQWDRELTVEDLAQIEGRIQSWCDENLPQNEQYRTLDEQVWDYYGSY</sequence>
<name>A0A8S5MQK3_9CAUD</name>
<evidence type="ECO:0000313" key="1">
    <source>
        <dbReference type="EMBL" id="DAD84367.1"/>
    </source>
</evidence>